<reference evidence="4" key="1">
    <citation type="submission" date="2022-11" db="EMBL/GenBank/DDBJ databases">
        <title>Whole genome sequence of Levilactobacillus brevis SMB091.</title>
        <authorList>
            <person name="Kim J.-M."/>
            <person name="Kim O.-C."/>
            <person name="Choi Y.H."/>
            <person name="Han N.S."/>
            <person name="Hurh B."/>
        </authorList>
    </citation>
    <scope>NUCLEOTIDE SEQUENCE</scope>
    <source>
        <strain evidence="4">SMB091</strain>
        <plasmid evidence="4">pBRV479</plasmid>
    </source>
</reference>
<dbReference type="GO" id="GO:0080120">
    <property type="term" value="P:CAAX-box protein maturation"/>
    <property type="evidence" value="ECO:0007669"/>
    <property type="project" value="UniProtKB-ARBA"/>
</dbReference>
<dbReference type="AlphaFoldDB" id="A0AB38X9C7"/>
<keyword evidence="4" id="KW-0614">Plasmid</keyword>
<dbReference type="EMBL" id="CP113122">
    <property type="protein sequence ID" value="WAD03132.1"/>
    <property type="molecule type" value="Genomic_DNA"/>
</dbReference>
<proteinExistence type="inferred from homology"/>
<geneLocation type="plasmid" evidence="4 5">
    <name>pBRV479</name>
</geneLocation>
<dbReference type="Pfam" id="PF02517">
    <property type="entry name" value="Rce1-like"/>
    <property type="match status" value="1"/>
</dbReference>
<dbReference type="InterPro" id="IPR003675">
    <property type="entry name" value="Rce1/LyrA-like_dom"/>
</dbReference>
<evidence type="ECO:0000259" key="3">
    <source>
        <dbReference type="Pfam" id="PF02517"/>
    </source>
</evidence>
<keyword evidence="2" id="KW-1133">Transmembrane helix</keyword>
<feature type="domain" description="CAAX prenyl protease 2/Lysostaphin resistance protein A-like" evidence="3">
    <location>
        <begin position="105"/>
        <end position="208"/>
    </location>
</feature>
<keyword evidence="2" id="KW-0812">Transmembrane</keyword>
<evidence type="ECO:0000256" key="1">
    <source>
        <dbReference type="ARBA" id="ARBA00009067"/>
    </source>
</evidence>
<protein>
    <submittedName>
        <fullName evidence="4">CPBP family intramembrane metalloprotease</fullName>
    </submittedName>
</protein>
<accession>A0AB38X9C7</accession>
<feature type="transmembrane region" description="Helical" evidence="2">
    <location>
        <begin position="148"/>
        <end position="165"/>
    </location>
</feature>
<keyword evidence="4" id="KW-0645">Protease</keyword>
<dbReference type="RefSeq" id="WP_267668848.1">
    <property type="nucleotide sequence ID" value="NZ_CP113122.1"/>
</dbReference>
<evidence type="ECO:0000256" key="2">
    <source>
        <dbReference type="SAM" id="Phobius"/>
    </source>
</evidence>
<evidence type="ECO:0000313" key="5">
    <source>
        <dbReference type="Proteomes" id="UP001164768"/>
    </source>
</evidence>
<keyword evidence="4" id="KW-0482">Metalloprotease</keyword>
<comment type="similarity">
    <text evidence="1">Belongs to the UPF0177 family.</text>
</comment>
<gene>
    <name evidence="4" type="ORF">ORR04_13455</name>
</gene>
<feature type="transmembrane region" description="Helical" evidence="2">
    <location>
        <begin position="12"/>
        <end position="30"/>
    </location>
</feature>
<keyword evidence="2" id="KW-0472">Membrane</keyword>
<dbReference type="Proteomes" id="UP001164768">
    <property type="component" value="Plasmid pBRV479"/>
</dbReference>
<name>A0AB38X9C7_LEVBR</name>
<feature type="transmembrane region" description="Helical" evidence="2">
    <location>
        <begin position="36"/>
        <end position="53"/>
    </location>
</feature>
<dbReference type="GO" id="GO:0008237">
    <property type="term" value="F:metallopeptidase activity"/>
    <property type="evidence" value="ECO:0007669"/>
    <property type="project" value="UniProtKB-KW"/>
</dbReference>
<feature type="transmembrane region" description="Helical" evidence="2">
    <location>
        <begin position="73"/>
        <end position="91"/>
    </location>
</feature>
<keyword evidence="4" id="KW-0378">Hydrolase</keyword>
<sequence length="258" mass="29525">MIKLNRWQWGRQLQWGIVLFVIFIFLNLFFFDTTAYFKSIANLVFSLITLIIFMISTGSTKFTEKRFKLTRQLLIWLSFCLVVTVSEILIYNIPDNIHTVFTHSQFWANTFFALSAAIFEESLCRGLFFSAFIGLGTYRSSKFNITKSAIYSSLLFGALHSINLLSGSATIVLQQIFSAIAIGTLFVVIRVVTNGLFFPILLHFVLDWGPLTSYSYNTDSSWVLTLTIFTIIFVVSTKTLSLLDQQLQHLLIEIEKVK</sequence>
<evidence type="ECO:0000313" key="4">
    <source>
        <dbReference type="EMBL" id="WAD03132.1"/>
    </source>
</evidence>
<organism evidence="4 5">
    <name type="scientific">Levilactobacillus brevis</name>
    <name type="common">Lactobacillus brevis</name>
    <dbReference type="NCBI Taxonomy" id="1580"/>
    <lineage>
        <taxon>Bacteria</taxon>
        <taxon>Bacillati</taxon>
        <taxon>Bacillota</taxon>
        <taxon>Bacilli</taxon>
        <taxon>Lactobacillales</taxon>
        <taxon>Lactobacillaceae</taxon>
        <taxon>Levilactobacillus</taxon>
    </lineage>
</organism>
<feature type="transmembrane region" description="Helical" evidence="2">
    <location>
        <begin position="222"/>
        <end position="243"/>
    </location>
</feature>
<dbReference type="GO" id="GO:0004175">
    <property type="term" value="F:endopeptidase activity"/>
    <property type="evidence" value="ECO:0007669"/>
    <property type="project" value="UniProtKB-ARBA"/>
</dbReference>